<dbReference type="SUPFAM" id="SSF54211">
    <property type="entry name" value="Ribosomal protein S5 domain 2-like"/>
    <property type="match status" value="1"/>
</dbReference>
<accession>W6AID8</accession>
<dbReference type="PATRIC" id="fig|1276257.3.peg.58"/>
<feature type="domain" description="Impact N-terminal" evidence="2">
    <location>
        <begin position="16"/>
        <end position="118"/>
    </location>
</feature>
<dbReference type="PANTHER" id="PTHR16301">
    <property type="entry name" value="IMPACT-RELATED"/>
    <property type="match status" value="1"/>
</dbReference>
<dbReference type="InterPro" id="IPR020568">
    <property type="entry name" value="Ribosomal_Su5_D2-typ_SF"/>
</dbReference>
<evidence type="ECO:0000313" key="4">
    <source>
        <dbReference type="Proteomes" id="UP000019265"/>
    </source>
</evidence>
<dbReference type="PROSITE" id="PS00910">
    <property type="entry name" value="UPF0029"/>
    <property type="match status" value="1"/>
</dbReference>
<evidence type="ECO:0000313" key="3">
    <source>
        <dbReference type="EMBL" id="AHI53469.1"/>
    </source>
</evidence>
<dbReference type="GO" id="GO:0006446">
    <property type="term" value="P:regulation of translational initiation"/>
    <property type="evidence" value="ECO:0007669"/>
    <property type="project" value="TreeGrafter"/>
</dbReference>
<dbReference type="InterPro" id="IPR020569">
    <property type="entry name" value="UPF0029_Impact_CS"/>
</dbReference>
<dbReference type="Gene3D" id="3.30.230.30">
    <property type="entry name" value="Impact, N-terminal domain"/>
    <property type="match status" value="1"/>
</dbReference>
<gene>
    <name evidence="3" type="ORF">SSABA_v1c00570</name>
</gene>
<dbReference type="AlphaFoldDB" id="W6AID8"/>
<dbReference type="InterPro" id="IPR023582">
    <property type="entry name" value="Impact"/>
</dbReference>
<evidence type="ECO:0000256" key="1">
    <source>
        <dbReference type="ARBA" id="ARBA00007665"/>
    </source>
</evidence>
<dbReference type="KEGG" id="ssab:SSABA_v1c00570"/>
<dbReference type="eggNOG" id="COG1739">
    <property type="taxonomic scope" value="Bacteria"/>
</dbReference>
<name>W6AID8_9MOLU</name>
<dbReference type="EMBL" id="CP006934">
    <property type="protein sequence ID" value="AHI53469.1"/>
    <property type="molecule type" value="Genomic_DNA"/>
</dbReference>
<dbReference type="InterPro" id="IPR001498">
    <property type="entry name" value="Impact_N"/>
</dbReference>
<organism evidence="3 4">
    <name type="scientific">Spiroplasma sabaudiense Ar-1343</name>
    <dbReference type="NCBI Taxonomy" id="1276257"/>
    <lineage>
        <taxon>Bacteria</taxon>
        <taxon>Bacillati</taxon>
        <taxon>Mycoplasmatota</taxon>
        <taxon>Mollicutes</taxon>
        <taxon>Entomoplasmatales</taxon>
        <taxon>Spiroplasmataceae</taxon>
        <taxon>Spiroplasma</taxon>
    </lineage>
</organism>
<comment type="similarity">
    <text evidence="1">Belongs to the IMPACT family.</text>
</comment>
<proteinExistence type="inferred from homology"/>
<protein>
    <recommendedName>
        <fullName evidence="2">Impact N-terminal domain-containing protein</fullName>
    </recommendedName>
</protein>
<keyword evidence="4" id="KW-1185">Reference proteome</keyword>
<dbReference type="GO" id="GO:0005737">
    <property type="term" value="C:cytoplasm"/>
    <property type="evidence" value="ECO:0007669"/>
    <property type="project" value="TreeGrafter"/>
</dbReference>
<dbReference type="InterPro" id="IPR036956">
    <property type="entry name" value="Impact_N_sf"/>
</dbReference>
<evidence type="ECO:0000259" key="2">
    <source>
        <dbReference type="Pfam" id="PF01205"/>
    </source>
</evidence>
<dbReference type="OrthoDB" id="9813771at2"/>
<dbReference type="Pfam" id="PF01205">
    <property type="entry name" value="Impact_N"/>
    <property type="match status" value="1"/>
</dbReference>
<reference evidence="3 4" key="1">
    <citation type="journal article" date="2014" name="Genome Biol. Evol.">
        <title>Molecular evolution of the substrate utilization strategies and putative virulence factors in mosquito-associated Spiroplasma species.</title>
        <authorList>
            <person name="Chang T.H."/>
            <person name="Lo W.S."/>
            <person name="Ku C."/>
            <person name="Chen L.L."/>
            <person name="Kuo C.H."/>
        </authorList>
    </citation>
    <scope>NUCLEOTIDE SEQUENCE [LARGE SCALE GENOMIC DNA]</scope>
    <source>
        <strain evidence="3">Ar-1343</strain>
    </source>
</reference>
<sequence length="196" mass="22529">MKTILKEISSLTIEVKKSKFKATIAQVTTIEEVKTFLEKHVNTKATHNCFAYRVGWEANTTGFSSDGEPHGTAGEPLLNLIKHNNLTNIIIMVTRWFGGIKLGVGPLTRAYVKVAKDLITTLELQRWILGWEINFSVEIKNLKVVEKYLIHKQIFYHKSYNELVFITAETNQSDILEPINYFVNINNIISKYIKWN</sequence>
<dbReference type="HOGENOM" id="CLU_083552_1_0_14"/>
<dbReference type="RefSeq" id="WP_025250609.1">
    <property type="nucleotide sequence ID" value="NZ_CP006934.1"/>
</dbReference>
<dbReference type="STRING" id="1276257.SSABA_v1c00570"/>
<dbReference type="Proteomes" id="UP000019265">
    <property type="component" value="Chromosome"/>
</dbReference>
<dbReference type="PANTHER" id="PTHR16301:SF20">
    <property type="entry name" value="IMPACT FAMILY MEMBER YIGZ"/>
    <property type="match status" value="1"/>
</dbReference>